<organism evidence="1 2">
    <name type="scientific">Sorangium cellulosum</name>
    <name type="common">Polyangium cellulosum</name>
    <dbReference type="NCBI Taxonomy" id="56"/>
    <lineage>
        <taxon>Bacteria</taxon>
        <taxon>Pseudomonadati</taxon>
        <taxon>Myxococcota</taxon>
        <taxon>Polyangia</taxon>
        <taxon>Polyangiales</taxon>
        <taxon>Polyangiaceae</taxon>
        <taxon>Sorangium</taxon>
    </lineage>
</organism>
<reference evidence="1 2" key="1">
    <citation type="submission" date="2014-02" db="EMBL/GenBank/DDBJ databases">
        <title>The small core and large imbalanced accessory genome model reveals a collaborative survival strategy of Sorangium cellulosum strains in nature.</title>
        <authorList>
            <person name="Han K."/>
            <person name="Peng R."/>
            <person name="Blom J."/>
            <person name="Li Y.-Z."/>
        </authorList>
    </citation>
    <scope>NUCLEOTIDE SEQUENCE [LARGE SCALE GENOMIC DNA]</scope>
    <source>
        <strain evidence="1 2">So0157-18</strain>
    </source>
</reference>
<dbReference type="InterPro" id="IPR036866">
    <property type="entry name" value="RibonucZ/Hydroxyglut_hydro"/>
</dbReference>
<dbReference type="Proteomes" id="UP000075604">
    <property type="component" value="Unassembled WGS sequence"/>
</dbReference>
<protein>
    <recommendedName>
        <fullName evidence="3">Metallo-beta-lactamase domain-containing protein</fullName>
    </recommendedName>
</protein>
<accession>A0A150PTB4</accession>
<dbReference type="SUPFAM" id="SSF56281">
    <property type="entry name" value="Metallo-hydrolase/oxidoreductase"/>
    <property type="match status" value="1"/>
</dbReference>
<evidence type="ECO:0008006" key="3">
    <source>
        <dbReference type="Google" id="ProtNLM"/>
    </source>
</evidence>
<sequence>MNHRIISVADGFWNIRGSFKIGGIIDVGTHASLVRRENGKYIFLDSYTLGVEEKLQIDEITHGGRDVEAIINVHPFHTLHAQAMHAHYPHARLYGTSRHLSRFPDLPWEKTLIEDPAAHALFAGDLDFSVPRGVDFVSSNENVHFSSVLVLHRASRTIHVDDTLMYVRLPSPMRLFGLNDVLSFSPMLSPALEKRPGAALEFRRWAEELALRFNDAENLCAAHTATLTARENGGAPIKDRILRALEKVDKTLKRHERKHG</sequence>
<dbReference type="AlphaFoldDB" id="A0A150PTB4"/>
<comment type="caution">
    <text evidence="1">The sequence shown here is derived from an EMBL/GenBank/DDBJ whole genome shotgun (WGS) entry which is preliminary data.</text>
</comment>
<proteinExistence type="predicted"/>
<evidence type="ECO:0000313" key="2">
    <source>
        <dbReference type="Proteomes" id="UP000075604"/>
    </source>
</evidence>
<evidence type="ECO:0000313" key="1">
    <source>
        <dbReference type="EMBL" id="KYF58910.1"/>
    </source>
</evidence>
<gene>
    <name evidence="1" type="ORF">BE04_50470</name>
</gene>
<dbReference type="EMBL" id="JELX01001461">
    <property type="protein sequence ID" value="KYF58910.1"/>
    <property type="molecule type" value="Genomic_DNA"/>
</dbReference>
<name>A0A150PTB4_SORCE</name>